<dbReference type="OrthoDB" id="5073671at2759"/>
<accession>A0A9W4MSV8</accession>
<protein>
    <submittedName>
        <fullName evidence="2">Uncharacterized protein</fullName>
    </submittedName>
</protein>
<evidence type="ECO:0000313" key="3">
    <source>
        <dbReference type="Proteomes" id="UP001153618"/>
    </source>
</evidence>
<dbReference type="EMBL" id="CAJVOS010000020">
    <property type="protein sequence ID" value="CAG8079593.1"/>
    <property type="molecule type" value="Genomic_DNA"/>
</dbReference>
<keyword evidence="3" id="KW-1185">Reference proteome</keyword>
<reference evidence="2" key="1">
    <citation type="submission" date="2021-07" db="EMBL/GenBank/DDBJ databases">
        <authorList>
            <person name="Branca A.L. A."/>
        </authorList>
    </citation>
    <scope>NUCLEOTIDE SEQUENCE</scope>
</reference>
<comment type="caution">
    <text evidence="2">The sequence shown here is derived from an EMBL/GenBank/DDBJ whole genome shotgun (WGS) entry which is preliminary data.</text>
</comment>
<dbReference type="Proteomes" id="UP001153618">
    <property type="component" value="Unassembled WGS sequence"/>
</dbReference>
<organism evidence="2 3">
    <name type="scientific">Penicillium olsonii</name>
    <dbReference type="NCBI Taxonomy" id="99116"/>
    <lineage>
        <taxon>Eukaryota</taxon>
        <taxon>Fungi</taxon>
        <taxon>Dikarya</taxon>
        <taxon>Ascomycota</taxon>
        <taxon>Pezizomycotina</taxon>
        <taxon>Eurotiomycetes</taxon>
        <taxon>Eurotiomycetidae</taxon>
        <taxon>Eurotiales</taxon>
        <taxon>Aspergillaceae</taxon>
        <taxon>Penicillium</taxon>
    </lineage>
</organism>
<sequence>MRNPEPLESDALPPPYTENDPQTQVPGYEPGPAATIKFPPALNGYYQWKLTSTFHLGPTAEEKLFAVSTHATVFNNKPSVVLHDGPTNTHPVMATALGDRWGRCRPIALTLPPRPDSPYSTEIVESLVPSSAKLSSPTHTFEASVGEKGTTREKFEWRSSYGNEIKELAGHSHGWKLVRLAAAPNVGGSRRERDFGYTSDGLEVVAVIAHNASWSMTKSLRFAFMGSGLTGTMGEAWEILVVTSALQLWYIDVQTNAAATAAASA</sequence>
<proteinExistence type="predicted"/>
<feature type="region of interest" description="Disordered" evidence="1">
    <location>
        <begin position="1"/>
        <end position="33"/>
    </location>
</feature>
<evidence type="ECO:0000313" key="2">
    <source>
        <dbReference type="EMBL" id="CAG8079593.1"/>
    </source>
</evidence>
<gene>
    <name evidence="2" type="ORF">POLS_LOCUS4075</name>
</gene>
<evidence type="ECO:0000256" key="1">
    <source>
        <dbReference type="SAM" id="MobiDB-lite"/>
    </source>
</evidence>
<name>A0A9W4MSV8_PENOL</name>
<dbReference type="AlphaFoldDB" id="A0A9W4MSV8"/>